<dbReference type="Proteomes" id="UP000677228">
    <property type="component" value="Unassembled WGS sequence"/>
</dbReference>
<sequence>MLNRILILTIALLSITAGADKTKIDERALSYLKRYGYSTCESSSTSKVRCSESPALMLKTFQRYFGLKITGKLDKSTRAMMNRPRCTVIDKPSRSHGPLGMASGFKWPRLSLKYRIESFATDRQIKQEDQIRIIEEAFNEWSKYTSIKFVMVCPSCPADMFIRFERGDHGDGSAFSESTLAHAFFPTDGRIHFNSDFTWTASYDKSHQDYNLFLIAVHEIGHALGIDHTPNKQSIMFPTYRFMKRSEILPFVDQQTVQSIYGKSETATTTTTTITTTTTTTTITTAKAVGCGCDQWCREHGRKYGVCGDGHTCICKDTPITSSMVERKGLNFGKDSRGNGTCIEENNAIERES</sequence>
<dbReference type="Pfam" id="PF00413">
    <property type="entry name" value="Peptidase_M10"/>
    <property type="match status" value="1"/>
</dbReference>
<accession>A0A8S2DXB3</accession>
<feature type="binding site" evidence="8">
    <location>
        <position position="182"/>
    </location>
    <ligand>
        <name>Zn(2+)</name>
        <dbReference type="ChEBI" id="CHEBI:29105"/>
        <label>1</label>
    </ligand>
</feature>
<evidence type="ECO:0000256" key="9">
    <source>
        <dbReference type="SAM" id="SignalP"/>
    </source>
</evidence>
<comment type="caution">
    <text evidence="11">The sequence shown here is derived from an EMBL/GenBank/DDBJ whole genome shotgun (WGS) entry which is preliminary data.</text>
</comment>
<dbReference type="PRINTS" id="PR00138">
    <property type="entry name" value="MATRIXIN"/>
</dbReference>
<evidence type="ECO:0000256" key="1">
    <source>
        <dbReference type="ARBA" id="ARBA00010370"/>
    </source>
</evidence>
<feature type="binding site" evidence="8">
    <location>
        <position position="192"/>
    </location>
    <ligand>
        <name>Zn(2+)</name>
        <dbReference type="ChEBI" id="CHEBI:29105"/>
        <label>1</label>
    </ligand>
</feature>
<dbReference type="Gene3D" id="3.40.390.10">
    <property type="entry name" value="Collagenase (Catalytic Domain)"/>
    <property type="match status" value="1"/>
</dbReference>
<dbReference type="PANTHER" id="PTHR10201:SF331">
    <property type="entry name" value="MATRIX METALLOPROTEINASE-14-LIKE ISOFORM X1"/>
    <property type="match status" value="1"/>
</dbReference>
<feature type="binding site" description="in inhibited form" evidence="8">
    <location>
        <position position="86"/>
    </location>
    <ligand>
        <name>Zn(2+)</name>
        <dbReference type="ChEBI" id="CHEBI:29105"/>
        <label>2</label>
        <note>catalytic</note>
    </ligand>
</feature>
<feature type="chain" id="PRO_5035646590" description="Peptidase metallopeptidase domain-containing protein" evidence="9">
    <location>
        <begin position="20"/>
        <end position="353"/>
    </location>
</feature>
<evidence type="ECO:0000256" key="8">
    <source>
        <dbReference type="PIRSR" id="PIRSR621190-2"/>
    </source>
</evidence>
<dbReference type="GO" id="GO:0031012">
    <property type="term" value="C:extracellular matrix"/>
    <property type="evidence" value="ECO:0007669"/>
    <property type="project" value="InterPro"/>
</dbReference>
<feature type="binding site" evidence="8">
    <location>
        <position position="122"/>
    </location>
    <ligand>
        <name>Ca(2+)</name>
        <dbReference type="ChEBI" id="CHEBI:29108"/>
        <label>1</label>
    </ligand>
</feature>
<evidence type="ECO:0000256" key="3">
    <source>
        <dbReference type="ARBA" id="ARBA00022723"/>
    </source>
</evidence>
<comment type="similarity">
    <text evidence="1">Belongs to the peptidase M10A family.</text>
</comment>
<evidence type="ECO:0000256" key="6">
    <source>
        <dbReference type="ARBA" id="ARBA00023049"/>
    </source>
</evidence>
<dbReference type="InterPro" id="IPR036365">
    <property type="entry name" value="PGBD-like_sf"/>
</dbReference>
<organism evidence="11 13">
    <name type="scientific">Didymodactylos carnosus</name>
    <dbReference type="NCBI Taxonomy" id="1234261"/>
    <lineage>
        <taxon>Eukaryota</taxon>
        <taxon>Metazoa</taxon>
        <taxon>Spiralia</taxon>
        <taxon>Gnathifera</taxon>
        <taxon>Rotifera</taxon>
        <taxon>Eurotatoria</taxon>
        <taxon>Bdelloidea</taxon>
        <taxon>Philodinida</taxon>
        <taxon>Philodinidae</taxon>
        <taxon>Didymodactylos</taxon>
    </lineage>
</organism>
<dbReference type="EMBL" id="CAJNOK010007119">
    <property type="protein sequence ID" value="CAF1025018.1"/>
    <property type="molecule type" value="Genomic_DNA"/>
</dbReference>
<evidence type="ECO:0000313" key="11">
    <source>
        <dbReference type="EMBL" id="CAF1025018.1"/>
    </source>
</evidence>
<gene>
    <name evidence="11" type="ORF">OVA965_LOCUS15700</name>
    <name evidence="12" type="ORF">TMI583_LOCUS15707</name>
</gene>
<dbReference type="Pfam" id="PF01471">
    <property type="entry name" value="PG_binding_1"/>
    <property type="match status" value="1"/>
</dbReference>
<dbReference type="InterPro" id="IPR001818">
    <property type="entry name" value="Pept_M10_metallopeptidase"/>
</dbReference>
<feature type="domain" description="Peptidase metallopeptidase" evidence="10">
    <location>
        <begin position="103"/>
        <end position="263"/>
    </location>
</feature>
<evidence type="ECO:0000259" key="10">
    <source>
        <dbReference type="SMART" id="SM00235"/>
    </source>
</evidence>
<dbReference type="InterPro" id="IPR002477">
    <property type="entry name" value="Peptidoglycan-bd-like"/>
</dbReference>
<dbReference type="Proteomes" id="UP000682733">
    <property type="component" value="Unassembled WGS sequence"/>
</dbReference>
<evidence type="ECO:0000256" key="4">
    <source>
        <dbReference type="ARBA" id="ARBA00022801"/>
    </source>
</evidence>
<proteinExistence type="inferred from homology"/>
<feature type="active site" evidence="7">
    <location>
        <position position="219"/>
    </location>
</feature>
<name>A0A8S2DXB3_9BILA</name>
<keyword evidence="4" id="KW-0378">Hydrolase</keyword>
<feature type="binding site" evidence="8">
    <location>
        <position position="169"/>
    </location>
    <ligand>
        <name>Zn(2+)</name>
        <dbReference type="ChEBI" id="CHEBI:29105"/>
        <label>1</label>
    </ligand>
</feature>
<keyword evidence="5 8" id="KW-0862">Zinc</keyword>
<dbReference type="SUPFAM" id="SSF47090">
    <property type="entry name" value="PGBD-like"/>
    <property type="match status" value="1"/>
</dbReference>
<feature type="binding site" evidence="8">
    <location>
        <position position="236"/>
    </location>
    <ligand>
        <name>Zn(2+)</name>
        <dbReference type="ChEBI" id="CHEBI:29105"/>
        <label>2</label>
        <note>catalytic</note>
    </ligand>
</feature>
<evidence type="ECO:0000313" key="13">
    <source>
        <dbReference type="Proteomes" id="UP000677228"/>
    </source>
</evidence>
<dbReference type="InterPro" id="IPR006026">
    <property type="entry name" value="Peptidase_Metallo"/>
</dbReference>
<evidence type="ECO:0000256" key="2">
    <source>
        <dbReference type="ARBA" id="ARBA00022670"/>
    </source>
</evidence>
<evidence type="ECO:0000256" key="5">
    <source>
        <dbReference type="ARBA" id="ARBA00022833"/>
    </source>
</evidence>
<dbReference type="SMART" id="SM00235">
    <property type="entry name" value="ZnMc"/>
    <property type="match status" value="1"/>
</dbReference>
<dbReference type="GO" id="GO:0030574">
    <property type="term" value="P:collagen catabolic process"/>
    <property type="evidence" value="ECO:0007669"/>
    <property type="project" value="TreeGrafter"/>
</dbReference>
<dbReference type="SUPFAM" id="SSF55486">
    <property type="entry name" value="Metalloproteases ('zincins'), catalytic domain"/>
    <property type="match status" value="1"/>
</dbReference>
<dbReference type="GO" id="GO:0030198">
    <property type="term" value="P:extracellular matrix organization"/>
    <property type="evidence" value="ECO:0007669"/>
    <property type="project" value="TreeGrafter"/>
</dbReference>
<dbReference type="GO" id="GO:0008270">
    <property type="term" value="F:zinc ion binding"/>
    <property type="evidence" value="ECO:0007669"/>
    <property type="project" value="InterPro"/>
</dbReference>
<feature type="binding site" evidence="8">
    <location>
        <position position="171"/>
    </location>
    <ligand>
        <name>Zn(2+)</name>
        <dbReference type="ChEBI" id="CHEBI:29105"/>
        <label>1</label>
    </ligand>
</feature>
<reference evidence="11" key="1">
    <citation type="submission" date="2021-02" db="EMBL/GenBank/DDBJ databases">
        <authorList>
            <person name="Nowell W R."/>
        </authorList>
    </citation>
    <scope>NUCLEOTIDE SEQUENCE</scope>
</reference>
<dbReference type="PANTHER" id="PTHR10201">
    <property type="entry name" value="MATRIX METALLOPROTEINASE"/>
    <property type="match status" value="1"/>
</dbReference>
<dbReference type="CDD" id="cd04278">
    <property type="entry name" value="ZnMc_MMP"/>
    <property type="match status" value="1"/>
</dbReference>
<dbReference type="GO" id="GO:0005615">
    <property type="term" value="C:extracellular space"/>
    <property type="evidence" value="ECO:0007669"/>
    <property type="project" value="TreeGrafter"/>
</dbReference>
<dbReference type="InterPro" id="IPR021190">
    <property type="entry name" value="Pept_M10A"/>
</dbReference>
<keyword evidence="6" id="KW-0482">Metalloprotease</keyword>
<keyword evidence="9" id="KW-0732">Signal</keyword>
<dbReference type="EMBL" id="CAJOBA010007129">
    <property type="protein sequence ID" value="CAF3793478.1"/>
    <property type="molecule type" value="Genomic_DNA"/>
</dbReference>
<evidence type="ECO:0000256" key="7">
    <source>
        <dbReference type="PIRSR" id="PIRSR621190-1"/>
    </source>
</evidence>
<comment type="cofactor">
    <cofactor evidence="8">
        <name>Ca(2+)</name>
        <dbReference type="ChEBI" id="CHEBI:29108"/>
    </cofactor>
    <text evidence="8">Can bind about 5 Ca(2+) ions per subunit.</text>
</comment>
<keyword evidence="3 8" id="KW-0479">Metal-binding</keyword>
<dbReference type="AlphaFoldDB" id="A0A8S2DXB3"/>
<evidence type="ECO:0000313" key="12">
    <source>
        <dbReference type="EMBL" id="CAF3793478.1"/>
    </source>
</evidence>
<keyword evidence="2" id="KW-0645">Protease</keyword>
<feature type="binding site" evidence="8">
    <location>
        <position position="222"/>
    </location>
    <ligand>
        <name>Zn(2+)</name>
        <dbReference type="ChEBI" id="CHEBI:29105"/>
        <label>2</label>
        <note>catalytic</note>
    </ligand>
</feature>
<dbReference type="GO" id="GO:0004222">
    <property type="term" value="F:metalloendopeptidase activity"/>
    <property type="evidence" value="ECO:0007669"/>
    <property type="project" value="InterPro"/>
</dbReference>
<dbReference type="InterPro" id="IPR033739">
    <property type="entry name" value="M10A_MMP"/>
</dbReference>
<dbReference type="GO" id="GO:0006508">
    <property type="term" value="P:proteolysis"/>
    <property type="evidence" value="ECO:0007669"/>
    <property type="project" value="UniProtKB-KW"/>
</dbReference>
<feature type="signal peptide" evidence="9">
    <location>
        <begin position="1"/>
        <end position="19"/>
    </location>
</feature>
<comment type="cofactor">
    <cofactor evidence="8">
        <name>Zn(2+)</name>
        <dbReference type="ChEBI" id="CHEBI:29105"/>
    </cofactor>
    <text evidence="8">Binds 2 Zn(2+) ions per subunit.</text>
</comment>
<feature type="binding site" evidence="8">
    <location>
        <position position="228"/>
    </location>
    <ligand>
        <name>Zn(2+)</name>
        <dbReference type="ChEBI" id="CHEBI:29105"/>
        <label>2</label>
        <note>catalytic</note>
    </ligand>
</feature>
<dbReference type="InterPro" id="IPR024079">
    <property type="entry name" value="MetalloPept_cat_dom_sf"/>
</dbReference>
<feature type="binding site" evidence="8">
    <location>
        <position position="218"/>
    </location>
    <ligand>
        <name>Zn(2+)</name>
        <dbReference type="ChEBI" id="CHEBI:29105"/>
        <label>2</label>
        <note>catalytic</note>
    </ligand>
</feature>
<protein>
    <recommendedName>
        <fullName evidence="10">Peptidase metallopeptidase domain-containing protein</fullName>
    </recommendedName>
</protein>
<keyword evidence="8" id="KW-0106">Calcium</keyword>
<feature type="binding site" evidence="8">
    <location>
        <position position="159"/>
    </location>
    <ligand>
        <name>Ca(2+)</name>
        <dbReference type="ChEBI" id="CHEBI:29108"/>
        <label>2</label>
    </ligand>
</feature>